<dbReference type="GO" id="GO:0016592">
    <property type="term" value="C:mediator complex"/>
    <property type="evidence" value="ECO:0007669"/>
    <property type="project" value="InterPro"/>
</dbReference>
<organism evidence="1 2">
    <name type="scientific">Nyssa sinensis</name>
    <dbReference type="NCBI Taxonomy" id="561372"/>
    <lineage>
        <taxon>Eukaryota</taxon>
        <taxon>Viridiplantae</taxon>
        <taxon>Streptophyta</taxon>
        <taxon>Embryophyta</taxon>
        <taxon>Tracheophyta</taxon>
        <taxon>Spermatophyta</taxon>
        <taxon>Magnoliopsida</taxon>
        <taxon>eudicotyledons</taxon>
        <taxon>Gunneridae</taxon>
        <taxon>Pentapetalae</taxon>
        <taxon>asterids</taxon>
        <taxon>Cornales</taxon>
        <taxon>Nyssaceae</taxon>
        <taxon>Nyssa</taxon>
    </lineage>
</organism>
<name>A0A5J5BJ90_9ASTE</name>
<dbReference type="PANTHER" id="PTHR33739">
    <property type="entry name" value="OS07G0681500 PROTEIN"/>
    <property type="match status" value="1"/>
</dbReference>
<dbReference type="GO" id="GO:2000762">
    <property type="term" value="P:regulation of phenylpropanoid metabolic process"/>
    <property type="evidence" value="ECO:0007669"/>
    <property type="project" value="InterPro"/>
</dbReference>
<gene>
    <name evidence="1" type="ORF">F0562_021302</name>
</gene>
<dbReference type="PANTHER" id="PTHR33739:SF7">
    <property type="entry name" value="MEDIATOR OF RNA POLYMERASE II TRANSCRIPTION SUBUNIT 33B"/>
    <property type="match status" value="1"/>
</dbReference>
<dbReference type="Proteomes" id="UP000325577">
    <property type="component" value="Linkage Group LG11"/>
</dbReference>
<dbReference type="OrthoDB" id="1703684at2759"/>
<dbReference type="InterPro" id="IPR039638">
    <property type="entry name" value="MED33A/B"/>
</dbReference>
<evidence type="ECO:0000313" key="2">
    <source>
        <dbReference type="Proteomes" id="UP000325577"/>
    </source>
</evidence>
<dbReference type="EMBL" id="CM018034">
    <property type="protein sequence ID" value="KAA8543203.1"/>
    <property type="molecule type" value="Genomic_DNA"/>
</dbReference>
<proteinExistence type="predicted"/>
<keyword evidence="2" id="KW-1185">Reference proteome</keyword>
<reference evidence="1 2" key="1">
    <citation type="submission" date="2019-09" db="EMBL/GenBank/DDBJ databases">
        <title>A chromosome-level genome assembly of the Chinese tupelo Nyssa sinensis.</title>
        <authorList>
            <person name="Yang X."/>
            <person name="Kang M."/>
            <person name="Yang Y."/>
            <person name="Xiong H."/>
            <person name="Wang M."/>
            <person name="Zhang Z."/>
            <person name="Wang Z."/>
            <person name="Wu H."/>
            <person name="Ma T."/>
            <person name="Liu J."/>
            <person name="Xi Z."/>
        </authorList>
    </citation>
    <scope>NUCLEOTIDE SEQUENCE [LARGE SCALE GENOMIC DNA]</scope>
    <source>
        <strain evidence="1">J267</strain>
        <tissue evidence="1">Leaf</tissue>
    </source>
</reference>
<sequence>MAVTVQSSMWDGVLELTKSAQDRGSDPLMWAIQLSSSLNSAGVALPSTEVANLLVSHICWANNVPITWKFLEKALAVKIVPPIFVLALLSSRVIPSRRCPSCGIQALYGTP</sequence>
<dbReference type="AlphaFoldDB" id="A0A5J5BJ90"/>
<evidence type="ECO:0000313" key="1">
    <source>
        <dbReference type="EMBL" id="KAA8543203.1"/>
    </source>
</evidence>
<accession>A0A5J5BJ90</accession>
<protein>
    <submittedName>
        <fullName evidence="1">Uncharacterized protein</fullName>
    </submittedName>
</protein>